<organism evidence="2 3">
    <name type="scientific">Methylorubrum populi</name>
    <dbReference type="NCBI Taxonomy" id="223967"/>
    <lineage>
        <taxon>Bacteria</taxon>
        <taxon>Pseudomonadati</taxon>
        <taxon>Pseudomonadota</taxon>
        <taxon>Alphaproteobacteria</taxon>
        <taxon>Hyphomicrobiales</taxon>
        <taxon>Methylobacteriaceae</taxon>
        <taxon>Methylorubrum</taxon>
    </lineage>
</organism>
<dbReference type="PROSITE" id="PS51257">
    <property type="entry name" value="PROKAR_LIPOPROTEIN"/>
    <property type="match status" value="1"/>
</dbReference>
<dbReference type="OrthoDB" id="7995872at2"/>
<keyword evidence="1" id="KW-0812">Transmembrane</keyword>
<dbReference type="Proteomes" id="UP000218288">
    <property type="component" value="Chromosome"/>
</dbReference>
<evidence type="ECO:0000256" key="1">
    <source>
        <dbReference type="SAM" id="Phobius"/>
    </source>
</evidence>
<keyword evidence="1" id="KW-1133">Transmembrane helix</keyword>
<evidence type="ECO:0000313" key="3">
    <source>
        <dbReference type="Proteomes" id="UP000218288"/>
    </source>
</evidence>
<proteinExistence type="predicted"/>
<reference evidence="2 3" key="1">
    <citation type="journal article" date="2016" name="Genome Announc.">
        <title>Complete Genome Sequence of Methylobacterium populi P-1M, Isolated from Pink-Pigmented Household Biofilm.</title>
        <authorList>
            <person name="Morohoshi T."/>
            <person name="Ikeda T."/>
        </authorList>
    </citation>
    <scope>NUCLEOTIDE SEQUENCE [LARGE SCALE GENOMIC DNA]</scope>
    <source>
        <strain evidence="2 3">P-1M</strain>
    </source>
</reference>
<accession>A0A160PEJ7</accession>
<dbReference type="RefSeq" id="WP_096484450.1">
    <property type="nucleotide sequence ID" value="NZ_AP014809.1"/>
</dbReference>
<sequence>MDKIAAEAARLLFADGGAGWIVAVLLGLACLHLYRDGLRVLEARIAETGATAAALERASQTNAAVAAALESRTRVLEDLVRLTGETARTVAHGDERARERFEDLLRRIGELQHRPNP</sequence>
<keyword evidence="1" id="KW-0472">Membrane</keyword>
<dbReference type="AlphaFoldDB" id="A0A160PEJ7"/>
<protein>
    <submittedName>
        <fullName evidence="2">Uncharacterized protein</fullName>
    </submittedName>
</protein>
<gene>
    <name evidence="2" type="ORF">MPPM_1446</name>
</gene>
<name>A0A160PEJ7_9HYPH</name>
<feature type="transmembrane region" description="Helical" evidence="1">
    <location>
        <begin position="12"/>
        <end position="34"/>
    </location>
</feature>
<evidence type="ECO:0000313" key="2">
    <source>
        <dbReference type="EMBL" id="BAU90051.1"/>
    </source>
</evidence>
<dbReference type="EMBL" id="AP014809">
    <property type="protein sequence ID" value="BAU90051.1"/>
    <property type="molecule type" value="Genomic_DNA"/>
</dbReference>